<dbReference type="PANTHER" id="PTHR43712:SF16">
    <property type="entry name" value="O-METHYLTRANSFERASE ELCB"/>
    <property type="match status" value="1"/>
</dbReference>
<accession>A1CCB7</accession>
<proteinExistence type="predicted"/>
<dbReference type="Gene3D" id="3.40.50.150">
    <property type="entry name" value="Vaccinia Virus protein VP39"/>
    <property type="match status" value="1"/>
</dbReference>
<dbReference type="AlphaFoldDB" id="A1CCB7"/>
<feature type="region of interest" description="Disordered" evidence="4">
    <location>
        <begin position="50"/>
        <end position="75"/>
    </location>
</feature>
<dbReference type="GeneID" id="4705756"/>
<dbReference type="Pfam" id="PF00891">
    <property type="entry name" value="Methyltransf_2"/>
    <property type="match status" value="1"/>
</dbReference>
<sequence>MIFKVAITVVLILSFYLVLLIELISGLLEKIQFVSRWFLSQSILSPYSGNGDVPSGEPSKGEVSSSQSLANRPSIPNSDTSAIALLAKEICEVCSQLSSYPIAAIERKPGFSAVYTDVPKTPEYESLRARLNDTTLDLLCLVNGPKSTLRTFAFSHYDLAALQIAVERGFFNHVPLQGSVNAAKVAERAGMDEDRTTRLLSFLATRRIFEEVGSGSSVFKHTAMSALMATDRDFHAMVHMQMDEMFKAASEASNLLERSPYVSDTENSAFCTRFGIPAYVYYEQNPQKGARFAQSMDAWSRLDGQVTKLVHSSFPWASLNNGKVVDIGGGSGHISIALAKVYPSLRFIVQDASERMLSRADEEVVRSLGGRVTFQRHNFFEPQPVHDANAFLLRQCLHNYSDNDCIKIAGALVPALEKCDPGTPLLLNEIILPENGSTTRHVEHHLRQVDMTMMIVLGAKQRSRREFEQLLKKADPRFEVRICYLSYVPLLE</sequence>
<evidence type="ECO:0000259" key="6">
    <source>
        <dbReference type="Pfam" id="PF00891"/>
    </source>
</evidence>
<organism evidence="8 9">
    <name type="scientific">Aspergillus clavatus (strain ATCC 1007 / CBS 513.65 / DSM 816 / NCTC 3887 / NRRL 1 / QM 1276 / 107)</name>
    <dbReference type="NCBI Taxonomy" id="344612"/>
    <lineage>
        <taxon>Eukaryota</taxon>
        <taxon>Fungi</taxon>
        <taxon>Dikarya</taxon>
        <taxon>Ascomycota</taxon>
        <taxon>Pezizomycotina</taxon>
        <taxon>Eurotiomycetes</taxon>
        <taxon>Eurotiomycetidae</taxon>
        <taxon>Eurotiales</taxon>
        <taxon>Aspergillaceae</taxon>
        <taxon>Aspergillus</taxon>
        <taxon>Aspergillus subgen. Fumigati</taxon>
    </lineage>
</organism>
<dbReference type="InterPro" id="IPR001077">
    <property type="entry name" value="COMT_C"/>
</dbReference>
<dbReference type="CDD" id="cd02440">
    <property type="entry name" value="AdoMet_MTases"/>
    <property type="match status" value="1"/>
</dbReference>
<keyword evidence="3" id="KW-0949">S-adenosyl-L-methionine</keyword>
<keyword evidence="2" id="KW-0808">Transferase</keyword>
<evidence type="ECO:0000256" key="4">
    <source>
        <dbReference type="SAM" id="MobiDB-lite"/>
    </source>
</evidence>
<dbReference type="InterPro" id="IPR036388">
    <property type="entry name" value="WH-like_DNA-bd_sf"/>
</dbReference>
<dbReference type="VEuPathDB" id="FungiDB:ACLA_061360"/>
<dbReference type="eggNOG" id="KOG3178">
    <property type="taxonomic scope" value="Eukaryota"/>
</dbReference>
<dbReference type="HOGENOM" id="CLU_005533_1_3_1"/>
<dbReference type="Gene3D" id="1.10.10.10">
    <property type="entry name" value="Winged helix-like DNA-binding domain superfamily/Winged helix DNA-binding domain"/>
    <property type="match status" value="1"/>
</dbReference>
<gene>
    <name evidence="8" type="ORF">ACLA_061360</name>
</gene>
<keyword evidence="5" id="KW-0472">Membrane</keyword>
<dbReference type="SUPFAM" id="SSF53335">
    <property type="entry name" value="S-adenosyl-L-methionine-dependent methyltransferases"/>
    <property type="match status" value="1"/>
</dbReference>
<dbReference type="GO" id="GO:0032259">
    <property type="term" value="P:methylation"/>
    <property type="evidence" value="ECO:0007669"/>
    <property type="project" value="UniProtKB-KW"/>
</dbReference>
<protein>
    <submittedName>
        <fullName evidence="8">O-methyltransferase, putative</fullName>
    </submittedName>
</protein>
<reference evidence="8 9" key="1">
    <citation type="journal article" date="2008" name="PLoS Genet.">
        <title>Genomic islands in the pathogenic filamentous fungus Aspergillus fumigatus.</title>
        <authorList>
            <person name="Fedorova N.D."/>
            <person name="Khaldi N."/>
            <person name="Joardar V.S."/>
            <person name="Maiti R."/>
            <person name="Amedeo P."/>
            <person name="Anderson M.J."/>
            <person name="Crabtree J."/>
            <person name="Silva J.C."/>
            <person name="Badger J.H."/>
            <person name="Albarraq A."/>
            <person name="Angiuoli S."/>
            <person name="Bussey H."/>
            <person name="Bowyer P."/>
            <person name="Cotty P.J."/>
            <person name="Dyer P.S."/>
            <person name="Egan A."/>
            <person name="Galens K."/>
            <person name="Fraser-Liggett C.M."/>
            <person name="Haas B.J."/>
            <person name="Inman J.M."/>
            <person name="Kent R."/>
            <person name="Lemieux S."/>
            <person name="Malavazi I."/>
            <person name="Orvis J."/>
            <person name="Roemer T."/>
            <person name="Ronning C.M."/>
            <person name="Sundaram J.P."/>
            <person name="Sutton G."/>
            <person name="Turner G."/>
            <person name="Venter J.C."/>
            <person name="White O.R."/>
            <person name="Whitty B.R."/>
            <person name="Youngman P."/>
            <person name="Wolfe K.H."/>
            <person name="Goldman G.H."/>
            <person name="Wortman J.R."/>
            <person name="Jiang B."/>
            <person name="Denning D.W."/>
            <person name="Nierman W.C."/>
        </authorList>
    </citation>
    <scope>NUCLEOTIDE SEQUENCE [LARGE SCALE GENOMIC DNA]</scope>
    <source>
        <strain evidence="9">ATCC 1007 / CBS 513.65 / DSM 816 / NCTC 3887 / NRRL 1</strain>
    </source>
</reference>
<dbReference type="KEGG" id="act:ACLA_061360"/>
<dbReference type="InterPro" id="IPR029063">
    <property type="entry name" value="SAM-dependent_MTases_sf"/>
</dbReference>
<feature type="domain" description="O-methyltransferase C-terminal" evidence="6">
    <location>
        <begin position="263"/>
        <end position="474"/>
    </location>
</feature>
<evidence type="ECO:0000259" key="7">
    <source>
        <dbReference type="Pfam" id="PF08100"/>
    </source>
</evidence>
<dbReference type="GO" id="GO:0044550">
    <property type="term" value="P:secondary metabolite biosynthetic process"/>
    <property type="evidence" value="ECO:0007669"/>
    <property type="project" value="UniProtKB-ARBA"/>
</dbReference>
<dbReference type="EMBL" id="DS027050">
    <property type="protein sequence ID" value="EAW12174.1"/>
    <property type="molecule type" value="Genomic_DNA"/>
</dbReference>
<keyword evidence="5" id="KW-1133">Transmembrane helix</keyword>
<evidence type="ECO:0000313" key="8">
    <source>
        <dbReference type="EMBL" id="EAW12174.1"/>
    </source>
</evidence>
<dbReference type="OrthoDB" id="1606438at2759"/>
<dbReference type="InterPro" id="IPR036390">
    <property type="entry name" value="WH_DNA-bd_sf"/>
</dbReference>
<dbReference type="InterPro" id="IPR016461">
    <property type="entry name" value="COMT-like"/>
</dbReference>
<keyword evidence="5" id="KW-0812">Transmembrane</keyword>
<dbReference type="PANTHER" id="PTHR43712">
    <property type="entry name" value="PUTATIVE (AFU_ORTHOLOGUE AFUA_4G14580)-RELATED"/>
    <property type="match status" value="1"/>
</dbReference>
<name>A1CCB7_ASPCL</name>
<keyword evidence="1" id="KW-0489">Methyltransferase</keyword>
<feature type="transmembrane region" description="Helical" evidence="5">
    <location>
        <begin position="6"/>
        <end position="28"/>
    </location>
</feature>
<dbReference type="Pfam" id="PF08100">
    <property type="entry name" value="Dimerisation"/>
    <property type="match status" value="1"/>
</dbReference>
<dbReference type="Proteomes" id="UP000006701">
    <property type="component" value="Unassembled WGS sequence"/>
</dbReference>
<evidence type="ECO:0000256" key="3">
    <source>
        <dbReference type="ARBA" id="ARBA00022691"/>
    </source>
</evidence>
<dbReference type="SUPFAM" id="SSF46785">
    <property type="entry name" value="Winged helix' DNA-binding domain"/>
    <property type="match status" value="1"/>
</dbReference>
<feature type="compositionally biased region" description="Polar residues" evidence="4">
    <location>
        <begin position="62"/>
        <end position="75"/>
    </location>
</feature>
<dbReference type="GO" id="GO:0008171">
    <property type="term" value="F:O-methyltransferase activity"/>
    <property type="evidence" value="ECO:0007669"/>
    <property type="project" value="InterPro"/>
</dbReference>
<evidence type="ECO:0000313" key="9">
    <source>
        <dbReference type="Proteomes" id="UP000006701"/>
    </source>
</evidence>
<dbReference type="InterPro" id="IPR012967">
    <property type="entry name" value="COMT_dimerisation"/>
</dbReference>
<dbReference type="PROSITE" id="PS51683">
    <property type="entry name" value="SAM_OMT_II"/>
    <property type="match status" value="1"/>
</dbReference>
<evidence type="ECO:0000256" key="5">
    <source>
        <dbReference type="SAM" id="Phobius"/>
    </source>
</evidence>
<dbReference type="GO" id="GO:0046983">
    <property type="term" value="F:protein dimerization activity"/>
    <property type="evidence" value="ECO:0007669"/>
    <property type="project" value="InterPro"/>
</dbReference>
<dbReference type="OMA" id="PLQWIRT"/>
<dbReference type="RefSeq" id="XP_001273600.1">
    <property type="nucleotide sequence ID" value="XM_001273599.1"/>
</dbReference>
<keyword evidence="9" id="KW-1185">Reference proteome</keyword>
<evidence type="ECO:0000256" key="2">
    <source>
        <dbReference type="ARBA" id="ARBA00022679"/>
    </source>
</evidence>
<evidence type="ECO:0000256" key="1">
    <source>
        <dbReference type="ARBA" id="ARBA00022603"/>
    </source>
</evidence>
<feature type="domain" description="O-methyltransferase dimerisation" evidence="7">
    <location>
        <begin position="153"/>
        <end position="230"/>
    </location>
</feature>